<keyword evidence="3" id="KW-1185">Reference proteome</keyword>
<feature type="domain" description="TadE-like" evidence="1">
    <location>
        <begin position="4"/>
        <end position="34"/>
    </location>
</feature>
<dbReference type="Proteomes" id="UP000730482">
    <property type="component" value="Unassembled WGS sequence"/>
</dbReference>
<reference evidence="2 3" key="1">
    <citation type="submission" date="2020-02" db="EMBL/GenBank/DDBJ databases">
        <title>Acidophilic actinobacteria isolated from forest soil.</title>
        <authorList>
            <person name="Golinska P."/>
        </authorList>
    </citation>
    <scope>NUCLEOTIDE SEQUENCE [LARGE SCALE GENOMIC DNA]</scope>
    <source>
        <strain evidence="2 3">NL8</strain>
    </source>
</reference>
<organism evidence="2 3">
    <name type="scientific">Catenulispora pinistramenti</name>
    <dbReference type="NCBI Taxonomy" id="2705254"/>
    <lineage>
        <taxon>Bacteria</taxon>
        <taxon>Bacillati</taxon>
        <taxon>Actinomycetota</taxon>
        <taxon>Actinomycetes</taxon>
        <taxon>Catenulisporales</taxon>
        <taxon>Catenulisporaceae</taxon>
        <taxon>Catenulispora</taxon>
    </lineage>
</organism>
<evidence type="ECO:0000313" key="3">
    <source>
        <dbReference type="Proteomes" id="UP000730482"/>
    </source>
</evidence>
<gene>
    <name evidence="2" type="ORF">KGQ19_00610</name>
</gene>
<dbReference type="InterPro" id="IPR012495">
    <property type="entry name" value="TadE-like_dom"/>
</dbReference>
<dbReference type="Pfam" id="PF07811">
    <property type="entry name" value="TadE"/>
    <property type="match status" value="1"/>
</dbReference>
<accession>A0ABS5KHL6</accession>
<comment type="caution">
    <text evidence="2">The sequence shown here is derived from an EMBL/GenBank/DDBJ whole genome shotgun (WGS) entry which is preliminary data.</text>
</comment>
<evidence type="ECO:0000313" key="2">
    <source>
        <dbReference type="EMBL" id="MBS2545360.1"/>
    </source>
</evidence>
<protein>
    <submittedName>
        <fullName evidence="2">Pilus assembly protein</fullName>
    </submittedName>
</protein>
<sequence>MINMPVLVLAIMLIVQGGAYFHAQQIAQLVADRAVAAARSYEGSSQFGQSEAEHVLHLVGDGTLTNAQVQVGRGGRAVTVTVAADVPHFLPYFPSRVIVASSGPTEQYSQADRHG</sequence>
<evidence type="ECO:0000259" key="1">
    <source>
        <dbReference type="Pfam" id="PF07811"/>
    </source>
</evidence>
<name>A0ABS5KHL6_9ACTN</name>
<dbReference type="EMBL" id="JAAFYZ010000002">
    <property type="protein sequence ID" value="MBS2545360.1"/>
    <property type="molecule type" value="Genomic_DNA"/>
</dbReference>
<proteinExistence type="predicted"/>